<dbReference type="Proteomes" id="UP000244989">
    <property type="component" value="Unassembled WGS sequence"/>
</dbReference>
<dbReference type="AlphaFoldDB" id="A0A2U1T5K7"/>
<keyword evidence="1" id="KW-0732">Signal</keyword>
<evidence type="ECO:0008006" key="4">
    <source>
        <dbReference type="Google" id="ProtNLM"/>
    </source>
</evidence>
<feature type="signal peptide" evidence="1">
    <location>
        <begin position="1"/>
        <end position="26"/>
    </location>
</feature>
<reference evidence="3" key="1">
    <citation type="submission" date="2018-04" db="EMBL/GenBank/DDBJ databases">
        <authorList>
            <person name="Liu S."/>
            <person name="Wang Z."/>
            <person name="Li J."/>
        </authorList>
    </citation>
    <scope>NUCLEOTIDE SEQUENCE [LARGE SCALE GENOMIC DNA]</scope>
    <source>
        <strain evidence="3">2189</strain>
    </source>
</reference>
<feature type="chain" id="PRO_5015408200" description="Lactococcin 972 family bacteriocin" evidence="1">
    <location>
        <begin position="27"/>
        <end position="104"/>
    </location>
</feature>
<proteinExistence type="predicted"/>
<comment type="caution">
    <text evidence="2">The sequence shown here is derived from an EMBL/GenBank/DDBJ whole genome shotgun (WGS) entry which is preliminary data.</text>
</comment>
<gene>
    <name evidence="2" type="ORF">DF222_08420</name>
</gene>
<sequence length="104" mass="10904">MKAGRIVAATVSAVLAVCTVVVTASADVFHGHWIGGKIEGAYHRLGGWNTFGDAITAEGIAAWNGRYQVFQRDASICWHPNADNGTAHQVGGCIQSWGVQPALG</sequence>
<dbReference type="OrthoDB" id="514320at2"/>
<evidence type="ECO:0000313" key="3">
    <source>
        <dbReference type="Proteomes" id="UP000244989"/>
    </source>
</evidence>
<dbReference type="EMBL" id="QEEZ01000015">
    <property type="protein sequence ID" value="PWC01297.1"/>
    <property type="molecule type" value="Genomic_DNA"/>
</dbReference>
<keyword evidence="3" id="KW-1185">Reference proteome</keyword>
<protein>
    <recommendedName>
        <fullName evidence="4">Lactococcin 972 family bacteriocin</fullName>
    </recommendedName>
</protein>
<evidence type="ECO:0000313" key="2">
    <source>
        <dbReference type="EMBL" id="PWC01297.1"/>
    </source>
</evidence>
<accession>A0A2U1T5K7</accession>
<evidence type="ECO:0000256" key="1">
    <source>
        <dbReference type="SAM" id="SignalP"/>
    </source>
</evidence>
<name>A0A2U1T5K7_9CORY</name>
<dbReference type="KEGG" id="cyz:C3B44_00760"/>
<organism evidence="2 3">
    <name type="scientific">Corynebacterium yudongzhengii</name>
    <dbReference type="NCBI Taxonomy" id="2080740"/>
    <lineage>
        <taxon>Bacteria</taxon>
        <taxon>Bacillati</taxon>
        <taxon>Actinomycetota</taxon>
        <taxon>Actinomycetes</taxon>
        <taxon>Mycobacteriales</taxon>
        <taxon>Corynebacteriaceae</taxon>
        <taxon>Corynebacterium</taxon>
    </lineage>
</organism>